<comment type="subunit">
    <text evidence="2">Homotrimer.</text>
</comment>
<accession>A0AAW9QLV9</accession>
<dbReference type="Pfam" id="PF13609">
    <property type="entry name" value="Porin_4"/>
    <property type="match status" value="1"/>
</dbReference>
<dbReference type="PANTHER" id="PTHR34501">
    <property type="entry name" value="PROTEIN YDDL-RELATED"/>
    <property type="match status" value="1"/>
</dbReference>
<dbReference type="InterPro" id="IPR023614">
    <property type="entry name" value="Porin_dom_sf"/>
</dbReference>
<evidence type="ECO:0000256" key="9">
    <source>
        <dbReference type="ARBA" id="ARBA00023136"/>
    </source>
</evidence>
<evidence type="ECO:0000313" key="14">
    <source>
        <dbReference type="Proteomes" id="UP001336250"/>
    </source>
</evidence>
<evidence type="ECO:0000256" key="4">
    <source>
        <dbReference type="ARBA" id="ARBA00022452"/>
    </source>
</evidence>
<evidence type="ECO:0000259" key="12">
    <source>
        <dbReference type="Pfam" id="PF13609"/>
    </source>
</evidence>
<evidence type="ECO:0000256" key="5">
    <source>
        <dbReference type="ARBA" id="ARBA00022692"/>
    </source>
</evidence>
<keyword evidence="10" id="KW-0998">Cell outer membrane</keyword>
<dbReference type="GO" id="GO:0015288">
    <property type="term" value="F:porin activity"/>
    <property type="evidence" value="ECO:0007669"/>
    <property type="project" value="UniProtKB-KW"/>
</dbReference>
<feature type="domain" description="Porin" evidence="12">
    <location>
        <begin position="8"/>
        <end position="374"/>
    </location>
</feature>
<comment type="caution">
    <text evidence="13">The sequence shown here is derived from an EMBL/GenBank/DDBJ whole genome shotgun (WGS) entry which is preliminary data.</text>
</comment>
<dbReference type="InterPro" id="IPR033900">
    <property type="entry name" value="Gram_neg_porin_domain"/>
</dbReference>
<dbReference type="GO" id="GO:0046930">
    <property type="term" value="C:pore complex"/>
    <property type="evidence" value="ECO:0007669"/>
    <property type="project" value="UniProtKB-KW"/>
</dbReference>
<dbReference type="PANTHER" id="PTHR34501:SF9">
    <property type="entry name" value="MAJOR OUTER MEMBRANE PROTEIN P.IA"/>
    <property type="match status" value="1"/>
</dbReference>
<evidence type="ECO:0000313" key="13">
    <source>
        <dbReference type="EMBL" id="MEF7616414.1"/>
    </source>
</evidence>
<evidence type="ECO:0000256" key="10">
    <source>
        <dbReference type="ARBA" id="ARBA00023237"/>
    </source>
</evidence>
<keyword evidence="9" id="KW-0472">Membrane</keyword>
<dbReference type="RefSeq" id="WP_332291903.1">
    <property type="nucleotide sequence ID" value="NZ_JAZIBG010000044.1"/>
</dbReference>
<keyword evidence="5" id="KW-0812">Transmembrane</keyword>
<feature type="chain" id="PRO_5043555635" evidence="11">
    <location>
        <begin position="20"/>
        <end position="427"/>
    </location>
</feature>
<keyword evidence="6 11" id="KW-0732">Signal</keyword>
<dbReference type="Proteomes" id="UP001336250">
    <property type="component" value="Unassembled WGS sequence"/>
</dbReference>
<keyword evidence="7" id="KW-0406">Ion transport</keyword>
<keyword evidence="8" id="KW-0626">Porin</keyword>
<dbReference type="AlphaFoldDB" id="A0AAW9QLV9"/>
<reference evidence="13 14" key="1">
    <citation type="submission" date="2024-02" db="EMBL/GenBank/DDBJ databases">
        <title>Genome sequence of Aquincola sp. MAHUQ-54.</title>
        <authorList>
            <person name="Huq M.A."/>
        </authorList>
    </citation>
    <scope>NUCLEOTIDE SEQUENCE [LARGE SCALE GENOMIC DNA]</scope>
    <source>
        <strain evidence="13 14">MAHUQ-54</strain>
    </source>
</reference>
<evidence type="ECO:0000256" key="1">
    <source>
        <dbReference type="ARBA" id="ARBA00004571"/>
    </source>
</evidence>
<evidence type="ECO:0000256" key="2">
    <source>
        <dbReference type="ARBA" id="ARBA00011233"/>
    </source>
</evidence>
<sequence length="427" mass="44616">MKKTLLAASAALAACAVHAQSTVEIYGTADVGAETTNRTAGVNPLLRSNVGRKERLAPSMSGISALGFRGTEDLGGGMRAGFVLEMQPTYDEGTLGNDGRAWGRQAFVSLTTPYGEIRLGRQYAPFFYAKAFSTTERLAGTDLFTGLLTINQLQVRQDNQVSYWLKAGKFTGSIAVSPNAGVGAAGINGRRAATGATGSTAQILGGQTAGAEGRGRTAGAFINYADNPGPGGQGVSVSAAVHTNRFDVPLYLGPTATLANGLPVGVLDDYRSYVLAGRYIAASGWAVAAAFGEGSYDFKSSAFPTLVSDGIDIRSFAVGARYTFGVWQVGAMYGIQKFKNFTKGKDTAFVLGADYNLSKRTALYTRYGYLKDDEGRTLPVSATAGINGGPEPLLVATGLREVPVWNGVGVNPGGKSTSFSIGIRHTF</sequence>
<dbReference type="InterPro" id="IPR002299">
    <property type="entry name" value="Porin_Neis"/>
</dbReference>
<dbReference type="GO" id="GO:0009279">
    <property type="term" value="C:cell outer membrane"/>
    <property type="evidence" value="ECO:0007669"/>
    <property type="project" value="UniProtKB-SubCell"/>
</dbReference>
<evidence type="ECO:0000256" key="8">
    <source>
        <dbReference type="ARBA" id="ARBA00023114"/>
    </source>
</evidence>
<organism evidence="13 14">
    <name type="scientific">Aquincola agrisoli</name>
    <dbReference type="NCBI Taxonomy" id="3119538"/>
    <lineage>
        <taxon>Bacteria</taxon>
        <taxon>Pseudomonadati</taxon>
        <taxon>Pseudomonadota</taxon>
        <taxon>Betaproteobacteria</taxon>
        <taxon>Burkholderiales</taxon>
        <taxon>Sphaerotilaceae</taxon>
        <taxon>Aquincola</taxon>
    </lineage>
</organism>
<keyword evidence="3" id="KW-0813">Transport</keyword>
<dbReference type="CDD" id="cd00342">
    <property type="entry name" value="gram_neg_porins"/>
    <property type="match status" value="1"/>
</dbReference>
<keyword evidence="4" id="KW-1134">Transmembrane beta strand</keyword>
<keyword evidence="14" id="KW-1185">Reference proteome</keyword>
<dbReference type="Gene3D" id="2.40.160.10">
    <property type="entry name" value="Porin"/>
    <property type="match status" value="1"/>
</dbReference>
<dbReference type="PRINTS" id="PR00184">
    <property type="entry name" value="NEISSPPORIN"/>
</dbReference>
<dbReference type="InterPro" id="IPR050298">
    <property type="entry name" value="Gram-neg_bact_OMP"/>
</dbReference>
<evidence type="ECO:0000256" key="7">
    <source>
        <dbReference type="ARBA" id="ARBA00023065"/>
    </source>
</evidence>
<dbReference type="PROSITE" id="PS51257">
    <property type="entry name" value="PROKAR_LIPOPROTEIN"/>
    <property type="match status" value="1"/>
</dbReference>
<dbReference type="GO" id="GO:0006811">
    <property type="term" value="P:monoatomic ion transport"/>
    <property type="evidence" value="ECO:0007669"/>
    <property type="project" value="UniProtKB-KW"/>
</dbReference>
<evidence type="ECO:0000256" key="6">
    <source>
        <dbReference type="ARBA" id="ARBA00022729"/>
    </source>
</evidence>
<feature type="signal peptide" evidence="11">
    <location>
        <begin position="1"/>
        <end position="19"/>
    </location>
</feature>
<evidence type="ECO:0000256" key="11">
    <source>
        <dbReference type="SAM" id="SignalP"/>
    </source>
</evidence>
<gene>
    <name evidence="13" type="ORF">V4F39_21035</name>
</gene>
<protein>
    <submittedName>
        <fullName evidence="13">Porin</fullName>
    </submittedName>
</protein>
<dbReference type="SUPFAM" id="SSF56935">
    <property type="entry name" value="Porins"/>
    <property type="match status" value="1"/>
</dbReference>
<proteinExistence type="predicted"/>
<name>A0AAW9QLV9_9BURK</name>
<dbReference type="EMBL" id="JAZIBG010000044">
    <property type="protein sequence ID" value="MEF7616414.1"/>
    <property type="molecule type" value="Genomic_DNA"/>
</dbReference>
<evidence type="ECO:0000256" key="3">
    <source>
        <dbReference type="ARBA" id="ARBA00022448"/>
    </source>
</evidence>
<comment type="subcellular location">
    <subcellularLocation>
        <location evidence="1">Cell outer membrane</location>
        <topology evidence="1">Multi-pass membrane protein</topology>
    </subcellularLocation>
</comment>